<dbReference type="RefSeq" id="WP_011270742.1">
    <property type="nucleotide sequence ID" value="NZ_LANQ01000001.1"/>
</dbReference>
<dbReference type="PANTHER" id="PTHR43867:SF2">
    <property type="entry name" value="CELLULOSE SYNTHASE CATALYTIC SUBUNIT A [UDP-FORMING]"/>
    <property type="match status" value="1"/>
</dbReference>
<dbReference type="InterPro" id="IPR029044">
    <property type="entry name" value="Nucleotide-diphossugar_trans"/>
</dbReference>
<dbReference type="EMBL" id="LANQ01000001">
    <property type="protein sequence ID" value="KJV58462.1"/>
    <property type="molecule type" value="Genomic_DNA"/>
</dbReference>
<dbReference type="GO" id="GO:0016757">
    <property type="term" value="F:glycosyltransferase activity"/>
    <property type="evidence" value="ECO:0007669"/>
    <property type="project" value="UniProtKB-KW"/>
</dbReference>
<keyword evidence="4 7" id="KW-0812">Transmembrane</keyword>
<dbReference type="AlphaFoldDB" id="A0A0F3MSN1"/>
<evidence type="ECO:0000256" key="2">
    <source>
        <dbReference type="ARBA" id="ARBA00022676"/>
    </source>
</evidence>
<evidence type="ECO:0000256" key="1">
    <source>
        <dbReference type="ARBA" id="ARBA00004141"/>
    </source>
</evidence>
<dbReference type="Pfam" id="PF13632">
    <property type="entry name" value="Glyco_trans_2_3"/>
    <property type="match status" value="1"/>
</dbReference>
<accession>A0A0F3MSN1</accession>
<organism evidence="9 10">
    <name type="scientific">Rickettsia felis str. Pedreira</name>
    <dbReference type="NCBI Taxonomy" id="1359196"/>
    <lineage>
        <taxon>Bacteria</taxon>
        <taxon>Pseudomonadati</taxon>
        <taxon>Pseudomonadota</taxon>
        <taxon>Alphaproteobacteria</taxon>
        <taxon>Rickettsiales</taxon>
        <taxon>Rickettsiaceae</taxon>
        <taxon>Rickettsieae</taxon>
        <taxon>Rickettsia</taxon>
        <taxon>spotted fever group</taxon>
    </lineage>
</organism>
<dbReference type="CDD" id="cd06427">
    <property type="entry name" value="CESA_like_2"/>
    <property type="match status" value="1"/>
</dbReference>
<evidence type="ECO:0000313" key="9">
    <source>
        <dbReference type="EMBL" id="KJV58462.1"/>
    </source>
</evidence>
<feature type="transmembrane region" description="Helical" evidence="7">
    <location>
        <begin position="149"/>
        <end position="167"/>
    </location>
</feature>
<evidence type="ECO:0000256" key="7">
    <source>
        <dbReference type="SAM" id="Phobius"/>
    </source>
</evidence>
<dbReference type="GO" id="GO:0016020">
    <property type="term" value="C:membrane"/>
    <property type="evidence" value="ECO:0007669"/>
    <property type="project" value="UniProtKB-SubCell"/>
</dbReference>
<dbReference type="Gene3D" id="3.90.550.10">
    <property type="entry name" value="Spore Coat Polysaccharide Biosynthesis Protein SpsA, Chain A"/>
    <property type="match status" value="1"/>
</dbReference>
<dbReference type="PANTHER" id="PTHR43867">
    <property type="entry name" value="CELLULOSE SYNTHASE CATALYTIC SUBUNIT A [UDP-FORMING]"/>
    <property type="match status" value="1"/>
</dbReference>
<feature type="domain" description="Glycosyltransferase 2-like" evidence="8">
    <location>
        <begin position="365"/>
        <end position="571"/>
    </location>
</feature>
<keyword evidence="5 7" id="KW-1133">Transmembrane helix</keyword>
<evidence type="ECO:0000313" key="10">
    <source>
        <dbReference type="Proteomes" id="UP000033475"/>
    </source>
</evidence>
<protein>
    <submittedName>
        <fullName evidence="9">Glycosyl transferase 2 family protein</fullName>
    </submittedName>
</protein>
<evidence type="ECO:0000256" key="4">
    <source>
        <dbReference type="ARBA" id="ARBA00022692"/>
    </source>
</evidence>
<dbReference type="SUPFAM" id="SSF53448">
    <property type="entry name" value="Nucleotide-diphospho-sugar transferases"/>
    <property type="match status" value="1"/>
</dbReference>
<evidence type="ECO:0000256" key="3">
    <source>
        <dbReference type="ARBA" id="ARBA00022679"/>
    </source>
</evidence>
<proteinExistence type="predicted"/>
<reference evidence="9 10" key="1">
    <citation type="submission" date="2015-01" db="EMBL/GenBank/DDBJ databases">
        <title>Genome Sequencing of Rickettsiales.</title>
        <authorList>
            <person name="Daugherty S.C."/>
            <person name="Su Q."/>
            <person name="Abolude K."/>
            <person name="Beier-Sexton M."/>
            <person name="Carlyon J.A."/>
            <person name="Carter R."/>
            <person name="Day N.P."/>
            <person name="Dumler S.J."/>
            <person name="Dyachenko V."/>
            <person name="Godinez A."/>
            <person name="Kurtti T.J."/>
            <person name="Lichay M."/>
            <person name="Mullins K.E."/>
            <person name="Ott S."/>
            <person name="Pappas-Brown V."/>
            <person name="Paris D.H."/>
            <person name="Patel P."/>
            <person name="Richards A.L."/>
            <person name="Sadzewicz L."/>
            <person name="Sears K."/>
            <person name="Seidman D."/>
            <person name="Sengamalay N."/>
            <person name="Stenos J."/>
            <person name="Tallon L.J."/>
            <person name="Vincent G."/>
            <person name="Fraser C.M."/>
            <person name="Munderloh U."/>
            <person name="Dunning-Hotopp J.C."/>
        </authorList>
    </citation>
    <scope>NUCLEOTIDE SEQUENCE [LARGE SCALE GENOMIC DNA]</scope>
    <source>
        <strain evidence="9 10">Pedreira</strain>
    </source>
</reference>
<evidence type="ECO:0000259" key="8">
    <source>
        <dbReference type="Pfam" id="PF13632"/>
    </source>
</evidence>
<comment type="caution">
    <text evidence="9">The sequence shown here is derived from an EMBL/GenBank/DDBJ whole genome shotgun (WGS) entry which is preliminary data.</text>
</comment>
<gene>
    <name evidence="9" type="ORF">RFEPED_0843</name>
</gene>
<name>A0A0F3MSN1_RICFI</name>
<keyword evidence="6 7" id="KW-0472">Membrane</keyword>
<dbReference type="InterPro" id="IPR050321">
    <property type="entry name" value="Glycosyltr_2/OpgH_subfam"/>
</dbReference>
<keyword evidence="3 9" id="KW-0808">Transferase</keyword>
<feature type="transmembrane region" description="Helical" evidence="7">
    <location>
        <begin position="564"/>
        <end position="584"/>
    </location>
</feature>
<sequence>MVRCIDEDVILRIIRDKNLLGKKQITSLKAIIEEAIIDNEIMIDILYENKILPLISNISYIKIYNYSYIQAYVVHGYFIYEDGQGNKITAINDLKILFSHDNFFKSIMLIKKYYFYKLLEKNFSHLTSIKAKYALEFKAGSIIAKNINYANKVIIFFAMFIATLIYLPTLFHIVNNISYCLQNILKSLLFVRAASMSFPRKRESSQTYKKQVFYRFILSRICNFCTKIKVILLDSHFRGNDIEECRNDVRPYIYDEASTIQNHKASSQIAQNEKKALPIYTILVPLYKELSKLRSIIKNISLINYPKDKLDVKIIIEDDDYLMIKELALYNLPSYFHVIFVPKSLPRTKPKALNYALEYSRGEYLVVYDAEDKPETDQLLKALAMFRNLPSEYVCLQAKLNFYNKNENVLTKLFNIEYSLWFEYILKGLSLLKLPTPLGGTSNHFKTDILNKLGGWDAYNVTEDAELGIRIYSQNYKVAILDSYTLEEAPNSLGNWLNQRSRWIKGFLQTFFVFKARKDKYRKFTLLQVITIYIFIGLSTYNFWSLPFIIFSIAINKNSIINYLWLINSIFSLLYLYSTALYILKNSLKSGKVKFQDIVALVLWGSYFILHTIASYKAVFEIIFCPFKWSKTKHGTSLEDFEQE</sequence>
<dbReference type="Proteomes" id="UP000033475">
    <property type="component" value="Unassembled WGS sequence"/>
</dbReference>
<evidence type="ECO:0000256" key="5">
    <source>
        <dbReference type="ARBA" id="ARBA00022989"/>
    </source>
</evidence>
<dbReference type="PATRIC" id="fig|1359196.3.peg.822"/>
<keyword evidence="2" id="KW-0328">Glycosyltransferase</keyword>
<comment type="subcellular location">
    <subcellularLocation>
        <location evidence="1">Membrane</location>
        <topology evidence="1">Multi-pass membrane protein</topology>
    </subcellularLocation>
</comment>
<dbReference type="InterPro" id="IPR001173">
    <property type="entry name" value="Glyco_trans_2-like"/>
</dbReference>
<feature type="transmembrane region" description="Helical" evidence="7">
    <location>
        <begin position="524"/>
        <end position="544"/>
    </location>
</feature>
<evidence type="ECO:0000256" key="6">
    <source>
        <dbReference type="ARBA" id="ARBA00023136"/>
    </source>
</evidence>